<dbReference type="RefSeq" id="WP_343854620.1">
    <property type="nucleotide sequence ID" value="NZ_BAAAFI010000048.1"/>
</dbReference>
<dbReference type="InterPro" id="IPR016181">
    <property type="entry name" value="Acyl_CoA_acyltransferase"/>
</dbReference>
<keyword evidence="3" id="KW-1185">Reference proteome</keyword>
<evidence type="ECO:0000259" key="1">
    <source>
        <dbReference type="PROSITE" id="PS51186"/>
    </source>
</evidence>
<dbReference type="InterPro" id="IPR052742">
    <property type="entry name" value="Mito_N-acetyltransferase"/>
</dbReference>
<gene>
    <name evidence="2" type="ORF">GCM10009119_39520</name>
</gene>
<dbReference type="EMBL" id="BAAAFI010000048">
    <property type="protein sequence ID" value="GAA0880982.1"/>
    <property type="molecule type" value="Genomic_DNA"/>
</dbReference>
<evidence type="ECO:0000313" key="3">
    <source>
        <dbReference type="Proteomes" id="UP001500469"/>
    </source>
</evidence>
<dbReference type="Proteomes" id="UP001500469">
    <property type="component" value="Unassembled WGS sequence"/>
</dbReference>
<reference evidence="2 3" key="1">
    <citation type="journal article" date="2019" name="Int. J. Syst. Evol. Microbiol.">
        <title>The Global Catalogue of Microorganisms (GCM) 10K type strain sequencing project: providing services to taxonomists for standard genome sequencing and annotation.</title>
        <authorList>
            <consortium name="The Broad Institute Genomics Platform"/>
            <consortium name="The Broad Institute Genome Sequencing Center for Infectious Disease"/>
            <person name="Wu L."/>
            <person name="Ma J."/>
        </authorList>
    </citation>
    <scope>NUCLEOTIDE SEQUENCE [LARGE SCALE GENOMIC DNA]</scope>
    <source>
        <strain evidence="2 3">JCM 16112</strain>
    </source>
</reference>
<dbReference type="InterPro" id="IPR000182">
    <property type="entry name" value="GNAT_dom"/>
</dbReference>
<dbReference type="PANTHER" id="PTHR43138:SF1">
    <property type="entry name" value="N-ACETYLTRANSFERASE ACA1"/>
    <property type="match status" value="1"/>
</dbReference>
<dbReference type="PROSITE" id="PS51186">
    <property type="entry name" value="GNAT"/>
    <property type="match status" value="1"/>
</dbReference>
<accession>A0ABN1N5A5</accession>
<sequence length="122" mass="13589">MLNYWLGADKDTYVAELEGDVLGTFYLKANQPDRGSHVVNAGYMVGEKARGKGIAKAMAEFSFVEAKHLGYSAMQFNYVVKSNEGAVVLWKKMGFEIVGEIPDAFLHPTLGLTNVYVMYRKL</sequence>
<name>A0ABN1N5A5_9BACT</name>
<dbReference type="Gene3D" id="3.40.630.30">
    <property type="match status" value="1"/>
</dbReference>
<dbReference type="CDD" id="cd04301">
    <property type="entry name" value="NAT_SF"/>
    <property type="match status" value="1"/>
</dbReference>
<dbReference type="SUPFAM" id="SSF55729">
    <property type="entry name" value="Acyl-CoA N-acyltransferases (Nat)"/>
    <property type="match status" value="1"/>
</dbReference>
<protein>
    <submittedName>
        <fullName evidence="2">GNAT family N-acetyltransferase</fullName>
    </submittedName>
</protein>
<organism evidence="2 3">
    <name type="scientific">Algoriphagus jejuensis</name>
    <dbReference type="NCBI Taxonomy" id="419934"/>
    <lineage>
        <taxon>Bacteria</taxon>
        <taxon>Pseudomonadati</taxon>
        <taxon>Bacteroidota</taxon>
        <taxon>Cytophagia</taxon>
        <taxon>Cytophagales</taxon>
        <taxon>Cyclobacteriaceae</taxon>
        <taxon>Algoriphagus</taxon>
    </lineage>
</organism>
<feature type="domain" description="N-acetyltransferase" evidence="1">
    <location>
        <begin position="1"/>
        <end position="122"/>
    </location>
</feature>
<dbReference type="PANTHER" id="PTHR43138">
    <property type="entry name" value="ACETYLTRANSFERASE, GNAT FAMILY"/>
    <property type="match status" value="1"/>
</dbReference>
<dbReference type="Pfam" id="PF00583">
    <property type="entry name" value="Acetyltransf_1"/>
    <property type="match status" value="1"/>
</dbReference>
<proteinExistence type="predicted"/>
<evidence type="ECO:0000313" key="2">
    <source>
        <dbReference type="EMBL" id="GAA0880982.1"/>
    </source>
</evidence>
<comment type="caution">
    <text evidence="2">The sequence shown here is derived from an EMBL/GenBank/DDBJ whole genome shotgun (WGS) entry which is preliminary data.</text>
</comment>